<dbReference type="EMBL" id="AGVE01000046">
    <property type="protein sequence ID" value="EHI12481.1"/>
    <property type="molecule type" value="Genomic_DNA"/>
</dbReference>
<dbReference type="Proteomes" id="UP000004915">
    <property type="component" value="Unassembled WGS sequence"/>
</dbReference>
<organism evidence="3 4">
    <name type="scientific">Mycolicibacterium thermoresistibile (strain ATCC 19527 / DSM 44167 / CIP 105390 / JCM 6362 / NCTC 10409 / 316)</name>
    <name type="common">Mycobacterium thermoresistibile</name>
    <dbReference type="NCBI Taxonomy" id="1078020"/>
    <lineage>
        <taxon>Bacteria</taxon>
        <taxon>Bacillati</taxon>
        <taxon>Actinomycetota</taxon>
        <taxon>Actinomycetes</taxon>
        <taxon>Mycobacteriales</taxon>
        <taxon>Mycobacteriaceae</taxon>
        <taxon>Mycolicibacterium</taxon>
    </lineage>
</organism>
<dbReference type="PATRIC" id="fig|1078020.3.peg.3211"/>
<feature type="chain" id="PRO_5038520523" evidence="2">
    <location>
        <begin position="20"/>
        <end position="68"/>
    </location>
</feature>
<sequence>MAGALAFGALGFGAGAAQAGPHPHWPWPNPPGPGILPPPGHIGHITGVPPGHWHVGPVKINPGWVNHL</sequence>
<feature type="region of interest" description="Disordered" evidence="1">
    <location>
        <begin position="21"/>
        <end position="41"/>
    </location>
</feature>
<proteinExistence type="predicted"/>
<comment type="caution">
    <text evidence="3">The sequence shown here is derived from an EMBL/GenBank/DDBJ whole genome shotgun (WGS) entry which is preliminary data.</text>
</comment>
<keyword evidence="2" id="KW-0732">Signal</keyword>
<gene>
    <name evidence="3" type="ORF">KEK_16318</name>
</gene>
<evidence type="ECO:0000256" key="1">
    <source>
        <dbReference type="SAM" id="MobiDB-lite"/>
    </source>
</evidence>
<keyword evidence="4" id="KW-1185">Reference proteome</keyword>
<reference evidence="3 4" key="1">
    <citation type="submission" date="2011-11" db="EMBL/GenBank/DDBJ databases">
        <authorList>
            <consortium name="Tuberculosis Structural Genomics Consortium"/>
            <person name="Ioerger T.R."/>
        </authorList>
    </citation>
    <scope>NUCLEOTIDE SEQUENCE [LARGE SCALE GENOMIC DNA]</scope>
    <source>
        <strain evidence="4">ATCC 19527 / DSM 44167 / CIP 105390 / JCM 6362 / NCTC 10409 / 316</strain>
    </source>
</reference>
<evidence type="ECO:0000256" key="2">
    <source>
        <dbReference type="SAM" id="SignalP"/>
    </source>
</evidence>
<dbReference type="eggNOG" id="ENOG5032KBR">
    <property type="taxonomic scope" value="Bacteria"/>
</dbReference>
<feature type="signal peptide" evidence="2">
    <location>
        <begin position="1"/>
        <end position="19"/>
    </location>
</feature>
<evidence type="ECO:0000313" key="3">
    <source>
        <dbReference type="EMBL" id="EHI12481.1"/>
    </source>
</evidence>
<accession>G7CI21</accession>
<name>G7CI21_MYCT3</name>
<feature type="compositionally biased region" description="Pro residues" evidence="1">
    <location>
        <begin position="23"/>
        <end position="40"/>
    </location>
</feature>
<protein>
    <submittedName>
        <fullName evidence="3">Uncharacterized protein</fullName>
    </submittedName>
</protein>
<dbReference type="AlphaFoldDB" id="G7CI21"/>
<evidence type="ECO:0000313" key="4">
    <source>
        <dbReference type="Proteomes" id="UP000004915"/>
    </source>
</evidence>